<evidence type="ECO:0000313" key="3">
    <source>
        <dbReference type="EMBL" id="CRZ03652.1"/>
    </source>
</evidence>
<evidence type="ECO:0000256" key="1">
    <source>
        <dbReference type="ARBA" id="ARBA00023002"/>
    </source>
</evidence>
<feature type="domain" description="Ferric reductase NAD binding" evidence="2">
    <location>
        <begin position="51"/>
        <end position="104"/>
    </location>
</feature>
<keyword evidence="1" id="KW-0560">Oxidoreductase</keyword>
<organism evidence="3">
    <name type="scientific">Spongospora subterranea</name>
    <dbReference type="NCBI Taxonomy" id="70186"/>
    <lineage>
        <taxon>Eukaryota</taxon>
        <taxon>Sar</taxon>
        <taxon>Rhizaria</taxon>
        <taxon>Endomyxa</taxon>
        <taxon>Phytomyxea</taxon>
        <taxon>Plasmodiophorida</taxon>
        <taxon>Plasmodiophoridae</taxon>
        <taxon>Spongospora</taxon>
    </lineage>
</organism>
<evidence type="ECO:0000259" key="2">
    <source>
        <dbReference type="Pfam" id="PF08030"/>
    </source>
</evidence>
<name>A0A0H5QPW1_9EUKA</name>
<protein>
    <recommendedName>
        <fullName evidence="2">Ferric reductase NAD binding domain-containing protein</fullName>
    </recommendedName>
</protein>
<dbReference type="EMBL" id="HACM01003210">
    <property type="protein sequence ID" value="CRZ03652.1"/>
    <property type="molecule type" value="Transcribed_RNA"/>
</dbReference>
<sequence>MTIQDPEQGRALLPAVFSPDALTNHSSKNLPIGQDPFYSEYFLTQSTEDSRNSPSAHECLRFGRPNFFETFTEMRQFAITAKEKRIAVFVCGPVKMVDDVKSQCCRESKNGITFDVHSELFEF</sequence>
<dbReference type="Pfam" id="PF08030">
    <property type="entry name" value="NAD_binding_6"/>
    <property type="match status" value="1"/>
</dbReference>
<dbReference type="InterPro" id="IPR013121">
    <property type="entry name" value="Fe_red_NAD-bd_6"/>
</dbReference>
<dbReference type="InterPro" id="IPR039261">
    <property type="entry name" value="FNR_nucleotide-bd"/>
</dbReference>
<proteinExistence type="predicted"/>
<accession>A0A0H5QPW1</accession>
<reference evidence="3" key="1">
    <citation type="submission" date="2015-04" db="EMBL/GenBank/DDBJ databases">
        <title>The genome sequence of the plant pathogenic Rhizarian Plasmodiophora brassicae reveals insights in its biotrophic life cycle and the origin of chitin synthesis.</title>
        <authorList>
            <person name="Schwelm A."/>
            <person name="Fogelqvist J."/>
            <person name="Knaust A."/>
            <person name="Julke S."/>
            <person name="Lilja T."/>
            <person name="Dhandapani V."/>
            <person name="Bonilla-Rosso G."/>
            <person name="Karlsson M."/>
            <person name="Shevchenko A."/>
            <person name="Choi S.R."/>
            <person name="Kim H.G."/>
            <person name="Park J.Y."/>
            <person name="Lim Y.P."/>
            <person name="Ludwig-Muller J."/>
            <person name="Dixelius C."/>
        </authorList>
    </citation>
    <scope>NUCLEOTIDE SEQUENCE</scope>
    <source>
        <tissue evidence="3">Potato root galls</tissue>
    </source>
</reference>
<dbReference type="Gene3D" id="3.40.50.80">
    <property type="entry name" value="Nucleotide-binding domain of ferredoxin-NADP reductase (FNR) module"/>
    <property type="match status" value="1"/>
</dbReference>
<dbReference type="GO" id="GO:0016491">
    <property type="term" value="F:oxidoreductase activity"/>
    <property type="evidence" value="ECO:0007669"/>
    <property type="project" value="UniProtKB-KW"/>
</dbReference>
<dbReference type="AlphaFoldDB" id="A0A0H5QPW1"/>